<gene>
    <name evidence="3" type="ORF">DL238_03260</name>
</gene>
<proteinExistence type="inferred from homology"/>
<accession>A0A395LIB6</accession>
<protein>
    <submittedName>
        <fullName evidence="3">CapA family protein</fullName>
    </submittedName>
</protein>
<dbReference type="InterPro" id="IPR029052">
    <property type="entry name" value="Metallo-depent_PP-like"/>
</dbReference>
<dbReference type="Gene3D" id="3.60.21.10">
    <property type="match status" value="1"/>
</dbReference>
<reference evidence="3 4" key="1">
    <citation type="submission" date="2018-07" db="EMBL/GenBank/DDBJ databases">
        <title>Erythrobacter nanhaiensis sp. nov., a novel member of the genus Erythrobacter isolated from the South China Sea.</title>
        <authorList>
            <person name="Chen X."/>
            <person name="Liu J."/>
        </authorList>
    </citation>
    <scope>NUCLEOTIDE SEQUENCE [LARGE SCALE GENOMIC DNA]</scope>
    <source>
        <strain evidence="3 4">S-5</strain>
    </source>
</reference>
<dbReference type="InterPro" id="IPR052169">
    <property type="entry name" value="CW_Biosynth-Accessory"/>
</dbReference>
<comment type="caution">
    <text evidence="3">The sequence shown here is derived from an EMBL/GenBank/DDBJ whole genome shotgun (WGS) entry which is preliminary data.</text>
</comment>
<sequence length="397" mass="42850">MSAQVSASLLLCGDICPTDDTRALFDGGNPEALMGGLAHRLRAADLAVANLEFVMNRSAPAAEKIGPVLAGKPRDAQFLAAAGFGMLTCANNHIKDYGEAGVLETLAACREAGLRTTGAGHDAAQAAEPARIMLNGRKIGIFALSEREFNAATKAEAGAHVFDPLTDLETLRALAEECDFVVAIYHGGIEYYQYPSPLLQRTCRSFVRHGADLVLCQHSHVIGTMEAYEGGHILYGQGNCIYGYRAGKPQWNEGLAVSVKLPGGDDSAPEIDLIPIGCDENGVVDLLPPEHAKACLDALGERSRQAEDEVWLEQSWNAFCDRLAGNQLPHVLGLGLWPTRLNRVLGGRLVRMLYNRRQRMIAMNVVRCDAHREVALTAFEQSLGRRDRAIPPGSGEP</sequence>
<dbReference type="Proteomes" id="UP000254101">
    <property type="component" value="Unassembled WGS sequence"/>
</dbReference>
<dbReference type="CDD" id="cd07381">
    <property type="entry name" value="MPP_CapA"/>
    <property type="match status" value="1"/>
</dbReference>
<evidence type="ECO:0000259" key="2">
    <source>
        <dbReference type="SMART" id="SM00854"/>
    </source>
</evidence>
<dbReference type="InterPro" id="IPR019079">
    <property type="entry name" value="Capsule_synth_CapA"/>
</dbReference>
<dbReference type="Pfam" id="PF09587">
    <property type="entry name" value="PGA_cap"/>
    <property type="match status" value="1"/>
</dbReference>
<dbReference type="OrthoDB" id="9810718at2"/>
<dbReference type="PANTHER" id="PTHR33393">
    <property type="entry name" value="POLYGLUTAMINE SYNTHESIS ACCESSORY PROTEIN RV0574C-RELATED"/>
    <property type="match status" value="1"/>
</dbReference>
<dbReference type="RefSeq" id="WP_115490942.1">
    <property type="nucleotide sequence ID" value="NZ_JACHWW010000001.1"/>
</dbReference>
<dbReference type="AlphaFoldDB" id="A0A395LIB6"/>
<keyword evidence="4" id="KW-1185">Reference proteome</keyword>
<dbReference type="SUPFAM" id="SSF56300">
    <property type="entry name" value="Metallo-dependent phosphatases"/>
    <property type="match status" value="1"/>
</dbReference>
<evidence type="ECO:0000313" key="4">
    <source>
        <dbReference type="Proteomes" id="UP000254101"/>
    </source>
</evidence>
<evidence type="ECO:0000256" key="1">
    <source>
        <dbReference type="ARBA" id="ARBA00005662"/>
    </source>
</evidence>
<organism evidence="3 4">
    <name type="scientific">Alteriqipengyuania lutimaris</name>
    <dbReference type="NCBI Taxonomy" id="1538146"/>
    <lineage>
        <taxon>Bacteria</taxon>
        <taxon>Pseudomonadati</taxon>
        <taxon>Pseudomonadota</taxon>
        <taxon>Alphaproteobacteria</taxon>
        <taxon>Sphingomonadales</taxon>
        <taxon>Erythrobacteraceae</taxon>
        <taxon>Alteriqipengyuania</taxon>
    </lineage>
</organism>
<evidence type="ECO:0000313" key="3">
    <source>
        <dbReference type="EMBL" id="RDS76718.1"/>
    </source>
</evidence>
<name>A0A395LIB6_9SPHN</name>
<comment type="similarity">
    <text evidence="1">Belongs to the CapA family.</text>
</comment>
<dbReference type="SMART" id="SM00854">
    <property type="entry name" value="PGA_cap"/>
    <property type="match status" value="1"/>
</dbReference>
<feature type="domain" description="Capsule synthesis protein CapA" evidence="2">
    <location>
        <begin position="8"/>
        <end position="244"/>
    </location>
</feature>
<dbReference type="PANTHER" id="PTHR33393:SF11">
    <property type="entry name" value="POLYGLUTAMINE SYNTHESIS ACCESSORY PROTEIN RV0574C-RELATED"/>
    <property type="match status" value="1"/>
</dbReference>
<dbReference type="EMBL" id="QRBB01000001">
    <property type="protein sequence ID" value="RDS76718.1"/>
    <property type="molecule type" value="Genomic_DNA"/>
</dbReference>